<evidence type="ECO:0000313" key="4">
    <source>
        <dbReference type="Proteomes" id="UP000601597"/>
    </source>
</evidence>
<proteinExistence type="predicted"/>
<dbReference type="EMBL" id="BMXV01000001">
    <property type="protein sequence ID" value="GGY59054.1"/>
    <property type="molecule type" value="Genomic_DNA"/>
</dbReference>
<evidence type="ECO:0000256" key="1">
    <source>
        <dbReference type="SAM" id="MobiDB-lite"/>
    </source>
</evidence>
<dbReference type="Proteomes" id="UP000601597">
    <property type="component" value="Unassembled WGS sequence"/>
</dbReference>
<name>A0ABQ3AMA5_9GAMM</name>
<keyword evidence="4" id="KW-1185">Reference proteome</keyword>
<organism evidence="3 4">
    <name type="scientific">Marinobacter zhanjiangensis</name>
    <dbReference type="NCBI Taxonomy" id="578215"/>
    <lineage>
        <taxon>Bacteria</taxon>
        <taxon>Pseudomonadati</taxon>
        <taxon>Pseudomonadota</taxon>
        <taxon>Gammaproteobacteria</taxon>
        <taxon>Pseudomonadales</taxon>
        <taxon>Marinobacteraceae</taxon>
        <taxon>Marinobacter</taxon>
    </lineage>
</organism>
<feature type="compositionally biased region" description="Basic and acidic residues" evidence="1">
    <location>
        <begin position="53"/>
        <end position="63"/>
    </location>
</feature>
<feature type="compositionally biased region" description="Low complexity" evidence="1">
    <location>
        <begin position="64"/>
        <end position="73"/>
    </location>
</feature>
<accession>A0ABQ3AMA5</accession>
<evidence type="ECO:0000313" key="3">
    <source>
        <dbReference type="EMBL" id="GGY59054.1"/>
    </source>
</evidence>
<feature type="signal peptide" evidence="2">
    <location>
        <begin position="1"/>
        <end position="29"/>
    </location>
</feature>
<evidence type="ECO:0008006" key="5">
    <source>
        <dbReference type="Google" id="ProtNLM"/>
    </source>
</evidence>
<gene>
    <name evidence="3" type="ORF">GCM10007071_01600</name>
</gene>
<keyword evidence="2" id="KW-0732">Signal</keyword>
<feature type="chain" id="PRO_5046775862" description="Lipoprotein" evidence="2">
    <location>
        <begin position="30"/>
        <end position="280"/>
    </location>
</feature>
<comment type="caution">
    <text evidence="3">The sequence shown here is derived from an EMBL/GenBank/DDBJ whole genome shotgun (WGS) entry which is preliminary data.</text>
</comment>
<feature type="region of interest" description="Disordered" evidence="1">
    <location>
        <begin position="34"/>
        <end position="74"/>
    </location>
</feature>
<evidence type="ECO:0000256" key="2">
    <source>
        <dbReference type="SAM" id="SignalP"/>
    </source>
</evidence>
<reference evidence="4" key="1">
    <citation type="journal article" date="2019" name="Int. J. Syst. Evol. Microbiol.">
        <title>The Global Catalogue of Microorganisms (GCM) 10K type strain sequencing project: providing services to taxonomists for standard genome sequencing and annotation.</title>
        <authorList>
            <consortium name="The Broad Institute Genomics Platform"/>
            <consortium name="The Broad Institute Genome Sequencing Center for Infectious Disease"/>
            <person name="Wu L."/>
            <person name="Ma J."/>
        </authorList>
    </citation>
    <scope>NUCLEOTIDE SEQUENCE [LARGE SCALE GENOMIC DNA]</scope>
    <source>
        <strain evidence="4">KCTC 22280</strain>
    </source>
</reference>
<dbReference type="PROSITE" id="PS51257">
    <property type="entry name" value="PROKAR_LIPOPROTEIN"/>
    <property type="match status" value="1"/>
</dbReference>
<protein>
    <recommendedName>
        <fullName evidence="5">Lipoprotein</fullName>
    </recommendedName>
</protein>
<sequence length="280" mass="29898">MFYPIRSGFLLTAASAVLLLTACASDQQAQEQVNTADKALGREEPEWSTPFWERGDSSADERSQSVSSSSVQATPASGQLRTNLAIVGASDYLYRELDNAAADYGFRLIPRAELRDALVNTPACDDTTSADCAEALAAYPGSRLVVTVEDGSSVTILDAASGARWGTTELTSGKQGEELLELASQRADIAPWAMKAFRADDGRLYLSAGRANGLEAGDELAIHEPGTLVRSPNGQPITWRKGERVGTLRIGELFGSDLASLVPVDGQRPTPEHDLILVKD</sequence>